<comment type="caution">
    <text evidence="2">The sequence shown here is derived from an EMBL/GenBank/DDBJ whole genome shotgun (WGS) entry which is preliminary data.</text>
</comment>
<accession>A0ABS6EMX1</accession>
<dbReference type="EMBL" id="JAHLQF010000004">
    <property type="protein sequence ID" value="MBU5485724.1"/>
    <property type="molecule type" value="Genomic_DNA"/>
</dbReference>
<sequence length="311" mass="35565">MSLSIDTPIYINKNLIVDLHSILVNGFIESRAVRFLEDRANLLKLQKGWKTSEGSGKKKSKNNNKEKNVSKDSSLNCSEDFSAILDTRDATKNEISIKQIFTTFQIFFDLRNIMLEKSMLKSIGNNSIMDYNTYPGEFIEFEGHISPTSPLSQINTMIDIFECYDCKNLDKLLKNNDADEPLNNYSVMLKQMKNLSASLNRNNTVNMIMDCNSFTSVLNVNVNNFSDKNAYMYDTVHCPCKVLCKVIKVVDENDYIDLLCKTCMSDYYTELFNQSQPYLDLLTKNNIILPKEFTTKIQGPAIQVIPLAMYV</sequence>
<evidence type="ECO:0000256" key="1">
    <source>
        <dbReference type="SAM" id="MobiDB-lite"/>
    </source>
</evidence>
<name>A0ABS6EMX1_9CLOT</name>
<dbReference type="Proteomes" id="UP000726170">
    <property type="component" value="Unassembled WGS sequence"/>
</dbReference>
<evidence type="ECO:0000313" key="2">
    <source>
        <dbReference type="EMBL" id="MBU5485724.1"/>
    </source>
</evidence>
<evidence type="ECO:0000313" key="3">
    <source>
        <dbReference type="Proteomes" id="UP000726170"/>
    </source>
</evidence>
<keyword evidence="3" id="KW-1185">Reference proteome</keyword>
<dbReference type="RefSeq" id="WP_216440297.1">
    <property type="nucleotide sequence ID" value="NZ_JAHLQF010000004.1"/>
</dbReference>
<organism evidence="2 3">
    <name type="scientific">Clostridium mobile</name>
    <dbReference type="NCBI Taxonomy" id="2841512"/>
    <lineage>
        <taxon>Bacteria</taxon>
        <taxon>Bacillati</taxon>
        <taxon>Bacillota</taxon>
        <taxon>Clostridia</taxon>
        <taxon>Eubacteriales</taxon>
        <taxon>Clostridiaceae</taxon>
        <taxon>Clostridium</taxon>
    </lineage>
</organism>
<gene>
    <name evidence="2" type="ORF">KQI86_15495</name>
</gene>
<protein>
    <submittedName>
        <fullName evidence="2">Uncharacterized protein</fullName>
    </submittedName>
</protein>
<dbReference type="InterPro" id="IPR045633">
    <property type="entry name" value="DUF6414"/>
</dbReference>
<reference evidence="2 3" key="1">
    <citation type="submission" date="2021-06" db="EMBL/GenBank/DDBJ databases">
        <authorList>
            <person name="Sun Q."/>
            <person name="Li D."/>
        </authorList>
    </citation>
    <scope>NUCLEOTIDE SEQUENCE [LARGE SCALE GENOMIC DNA]</scope>
    <source>
        <strain evidence="2 3">MSJ-11</strain>
    </source>
</reference>
<dbReference type="Pfam" id="PF19952">
    <property type="entry name" value="DUF6414"/>
    <property type="match status" value="1"/>
</dbReference>
<feature type="region of interest" description="Disordered" evidence="1">
    <location>
        <begin position="51"/>
        <end position="74"/>
    </location>
</feature>
<proteinExistence type="predicted"/>